<dbReference type="PATRIC" id="fig|1133569.4.peg.1950"/>
<name>A0A0R2C7E1_9LACO</name>
<dbReference type="AlphaFoldDB" id="A0A0R2C7E1"/>
<dbReference type="EMBL" id="AYYX01000061">
    <property type="protein sequence ID" value="KRM85796.1"/>
    <property type="molecule type" value="Genomic_DNA"/>
</dbReference>
<dbReference type="InterPro" id="IPR035093">
    <property type="entry name" value="RelE/ParE_toxin_dom_sf"/>
</dbReference>
<dbReference type="STRING" id="1133569.FD21_GL001800"/>
<dbReference type="Proteomes" id="UP000051576">
    <property type="component" value="Unassembled WGS sequence"/>
</dbReference>
<protein>
    <recommendedName>
        <fullName evidence="4">Plasmid stabilization system protein</fullName>
    </recommendedName>
</protein>
<accession>A0A0R2C7E1</accession>
<evidence type="ECO:0000313" key="3">
    <source>
        <dbReference type="Proteomes" id="UP000051576"/>
    </source>
</evidence>
<comment type="caution">
    <text evidence="2">The sequence shown here is derived from an EMBL/GenBank/DDBJ whole genome shotgun (WGS) entry which is preliminary data.</text>
</comment>
<gene>
    <name evidence="2" type="ORF">FD21_GL001800</name>
</gene>
<organism evidence="2 3">
    <name type="scientific">Liquorilactobacillus vini DSM 20605</name>
    <dbReference type="NCBI Taxonomy" id="1133569"/>
    <lineage>
        <taxon>Bacteria</taxon>
        <taxon>Bacillati</taxon>
        <taxon>Bacillota</taxon>
        <taxon>Bacilli</taxon>
        <taxon>Lactobacillales</taxon>
        <taxon>Lactobacillaceae</taxon>
        <taxon>Liquorilactobacillus</taxon>
    </lineage>
</organism>
<dbReference type="InterPro" id="IPR007712">
    <property type="entry name" value="RelE/ParE_toxin"/>
</dbReference>
<keyword evidence="1" id="KW-1277">Toxin-antitoxin system</keyword>
<evidence type="ECO:0008006" key="4">
    <source>
        <dbReference type="Google" id="ProtNLM"/>
    </source>
</evidence>
<dbReference type="Gene3D" id="3.30.2310.20">
    <property type="entry name" value="RelE-like"/>
    <property type="match status" value="1"/>
</dbReference>
<proteinExistence type="predicted"/>
<dbReference type="Pfam" id="PF05016">
    <property type="entry name" value="ParE_toxin"/>
    <property type="match status" value="1"/>
</dbReference>
<reference evidence="2 3" key="1">
    <citation type="journal article" date="2015" name="Genome Announc.">
        <title>Expanding the biotechnology potential of lactobacilli through comparative genomics of 213 strains and associated genera.</title>
        <authorList>
            <person name="Sun Z."/>
            <person name="Harris H.M."/>
            <person name="McCann A."/>
            <person name="Guo C."/>
            <person name="Argimon S."/>
            <person name="Zhang W."/>
            <person name="Yang X."/>
            <person name="Jeffery I.B."/>
            <person name="Cooney J.C."/>
            <person name="Kagawa T.F."/>
            <person name="Liu W."/>
            <person name="Song Y."/>
            <person name="Salvetti E."/>
            <person name="Wrobel A."/>
            <person name="Rasinkangas P."/>
            <person name="Parkhill J."/>
            <person name="Rea M.C."/>
            <person name="O'Sullivan O."/>
            <person name="Ritari J."/>
            <person name="Douillard F.P."/>
            <person name="Paul Ross R."/>
            <person name="Yang R."/>
            <person name="Briner A.E."/>
            <person name="Felis G.E."/>
            <person name="de Vos W.M."/>
            <person name="Barrangou R."/>
            <person name="Klaenhammer T.R."/>
            <person name="Caufield P.W."/>
            <person name="Cui Y."/>
            <person name="Zhang H."/>
            <person name="O'Toole P.W."/>
        </authorList>
    </citation>
    <scope>NUCLEOTIDE SEQUENCE [LARGE SCALE GENOMIC DNA]</scope>
    <source>
        <strain evidence="2 3">DSM 20605</strain>
    </source>
</reference>
<evidence type="ECO:0000256" key="1">
    <source>
        <dbReference type="ARBA" id="ARBA00022649"/>
    </source>
</evidence>
<dbReference type="RefSeq" id="WP_056970731.1">
    <property type="nucleotide sequence ID" value="NZ_AYYX01000061.1"/>
</dbReference>
<keyword evidence="3" id="KW-1185">Reference proteome</keyword>
<dbReference type="SUPFAM" id="SSF143011">
    <property type="entry name" value="RelE-like"/>
    <property type="match status" value="1"/>
</dbReference>
<evidence type="ECO:0000313" key="2">
    <source>
        <dbReference type="EMBL" id="KRM85796.1"/>
    </source>
</evidence>
<sequence>MYEIRYSASFQRSLEKIISDWQLKLNLSTETIKRFVSSIYQSMEDLKRYPYLATDVAAIYGFNQPTYRVVIGSSYAFFYRVNEDKNRIEIGSLFNTNQMKVSF</sequence>